<evidence type="ECO:0000259" key="4">
    <source>
        <dbReference type="PROSITE" id="PS50075"/>
    </source>
</evidence>
<dbReference type="SUPFAM" id="SSF51735">
    <property type="entry name" value="NAD(P)-binding Rossmann-fold domains"/>
    <property type="match status" value="1"/>
</dbReference>
<dbReference type="PROSITE" id="PS00012">
    <property type="entry name" value="PHOSPHOPANTETHEINE"/>
    <property type="match status" value="1"/>
</dbReference>
<dbReference type="Gene3D" id="3.40.50.720">
    <property type="entry name" value="NAD(P)-binding Rossmann-like Domain"/>
    <property type="match status" value="1"/>
</dbReference>
<protein>
    <recommendedName>
        <fullName evidence="4">Carrier domain-containing protein</fullName>
    </recommendedName>
</protein>
<evidence type="ECO:0000256" key="3">
    <source>
        <dbReference type="SAM" id="MobiDB-lite"/>
    </source>
</evidence>
<dbReference type="PROSITE" id="PS50075">
    <property type="entry name" value="CARRIER"/>
    <property type="match status" value="1"/>
</dbReference>
<evidence type="ECO:0000313" key="6">
    <source>
        <dbReference type="Proteomes" id="UP001172101"/>
    </source>
</evidence>
<gene>
    <name evidence="5" type="ORF">B0T26DRAFT_637787</name>
</gene>
<dbReference type="Gene3D" id="1.10.1200.10">
    <property type="entry name" value="ACP-like"/>
    <property type="match status" value="1"/>
</dbReference>
<dbReference type="InterPro" id="IPR042099">
    <property type="entry name" value="ANL_N_sf"/>
</dbReference>
<feature type="region of interest" description="Disordered" evidence="3">
    <location>
        <begin position="1"/>
        <end position="23"/>
    </location>
</feature>
<dbReference type="Proteomes" id="UP001172101">
    <property type="component" value="Unassembled WGS sequence"/>
</dbReference>
<comment type="caution">
    <text evidence="5">The sequence shown here is derived from an EMBL/GenBank/DDBJ whole genome shotgun (WGS) entry which is preliminary data.</text>
</comment>
<dbReference type="InterPro" id="IPR036736">
    <property type="entry name" value="ACP-like_sf"/>
</dbReference>
<name>A0AA40E6F6_9PEZI</name>
<feature type="domain" description="Carrier" evidence="4">
    <location>
        <begin position="440"/>
        <end position="528"/>
    </location>
</feature>
<dbReference type="RefSeq" id="XP_060299643.1">
    <property type="nucleotide sequence ID" value="XM_060436961.1"/>
</dbReference>
<dbReference type="GeneID" id="85320231"/>
<dbReference type="Pfam" id="PF07993">
    <property type="entry name" value="NAD_binding_4"/>
    <property type="match status" value="1"/>
</dbReference>
<keyword evidence="6" id="KW-1185">Reference proteome</keyword>
<dbReference type="SUPFAM" id="SSF56801">
    <property type="entry name" value="Acetyl-CoA synthetase-like"/>
    <property type="match status" value="1"/>
</dbReference>
<organism evidence="5 6">
    <name type="scientific">Lasiosphaeria miniovina</name>
    <dbReference type="NCBI Taxonomy" id="1954250"/>
    <lineage>
        <taxon>Eukaryota</taxon>
        <taxon>Fungi</taxon>
        <taxon>Dikarya</taxon>
        <taxon>Ascomycota</taxon>
        <taxon>Pezizomycotina</taxon>
        <taxon>Sordariomycetes</taxon>
        <taxon>Sordariomycetidae</taxon>
        <taxon>Sordariales</taxon>
        <taxon>Lasiosphaeriaceae</taxon>
        <taxon>Lasiosphaeria</taxon>
    </lineage>
</organism>
<dbReference type="Gene3D" id="3.40.50.12780">
    <property type="entry name" value="N-terminal domain of ligase-like"/>
    <property type="match status" value="1"/>
</dbReference>
<dbReference type="InterPro" id="IPR051414">
    <property type="entry name" value="Adenylate-forming_Reductase"/>
</dbReference>
<dbReference type="InterPro" id="IPR000873">
    <property type="entry name" value="AMP-dep_synth/lig_dom"/>
</dbReference>
<evidence type="ECO:0000256" key="1">
    <source>
        <dbReference type="ARBA" id="ARBA00022450"/>
    </source>
</evidence>
<evidence type="ECO:0000256" key="2">
    <source>
        <dbReference type="ARBA" id="ARBA00022553"/>
    </source>
</evidence>
<proteinExistence type="predicted"/>
<dbReference type="PANTHER" id="PTHR43439">
    <property type="entry name" value="PHENYLACETATE-COENZYME A LIGASE"/>
    <property type="match status" value="1"/>
</dbReference>
<sequence length="954" mass="104081">MPALSTVNGSNGSNGWSNGWSHGNHHDFKPATIDLHESPATDGARMRSIPELIQYNAETNPKTLFCYQATKPAEGSEPDAPPPVAAVTMRQLRDAVHIRTDEEDVGALNMSTLPLYHGFGLVVPCLALAIGKPFLLPPAHAVPTGLSTARAIEQFGAKSLMTVPHVLDEICALPFDEGTRALLPLQFVACGGGPLKLAVGEKLAAAGVKVLAHFGTTEIGPLAPIFAPPTDYDWRYWRLRDDGFDIKVEPISQDGAAAGSGSQQYYQLTAVPFNWDGPFVLQDWLITSDKYPGRDFRAVGRKDDLIVLVTGEKVLPRILESMLSESELVKAAAAFGDGQFELGVIVEPAAQNVVGAEDIEAFKAAIWPIIVEAGRQMDSHAQLSSLASIVVAPPDKPLPRSDKGSVLRKEAYRKFEAEIQKAYDDMDSSTSDSGPPLDPERLEASLKGLVQNELDSIGVKDGVWSYNDDLFELGVNSLQAARIRRSVKRAVSRQAATSHFLPAEEVKMDFVYKNPTINRMAEALRPAEQQQAASRISEQALIDDYVTRYSILPNPRRRHVILLTGSSGSLGSYFLAHLASLPDVEQVICLIRHRGGGVVPNMVNGEAKEIVNAQIKNARSKGAIISPEHEAKIDVVQAAPSRPRLGLYDTAYASLCRRVTHVLHCAWPVDFQRTMPSFESQFLFLHHLVQLARDCSEQRPSSRSAVPRLLFVSSIAVVGQYHRSRGSYIVPEEVLEDVKSTNDFGYGKAKLVCERILTNVAGQLRGQVEVTSVRLGQISGARTGATWNPKEHFPALIKLSQSSSISALPGLKGTLSWLPVDTAATAMSEILLSPTPVDLIYHVENPVRQDWHGVMSTIAGELGLELPSALVSLDEWLARAEAVTGSRGQRPADGSSDMLIDFFKHDFERMATGGVVLDTSKARRVSETLRRANSVEPALVARYVQEWKRCGFFD</sequence>
<dbReference type="EMBL" id="JAUIRO010000002">
    <property type="protein sequence ID" value="KAK0726787.1"/>
    <property type="molecule type" value="Genomic_DNA"/>
</dbReference>
<evidence type="ECO:0000313" key="5">
    <source>
        <dbReference type="EMBL" id="KAK0726787.1"/>
    </source>
</evidence>
<dbReference type="InterPro" id="IPR006162">
    <property type="entry name" value="Ppantetheine_attach_site"/>
</dbReference>
<dbReference type="PANTHER" id="PTHR43439:SF2">
    <property type="entry name" value="ENZYME, PUTATIVE (JCVI)-RELATED"/>
    <property type="match status" value="1"/>
</dbReference>
<accession>A0AA40E6F6</accession>
<dbReference type="Pfam" id="PF00501">
    <property type="entry name" value="AMP-binding"/>
    <property type="match status" value="1"/>
</dbReference>
<keyword evidence="1" id="KW-0596">Phosphopantetheine</keyword>
<dbReference type="InterPro" id="IPR036291">
    <property type="entry name" value="NAD(P)-bd_dom_sf"/>
</dbReference>
<dbReference type="InterPro" id="IPR013120">
    <property type="entry name" value="FAR_NAD-bd"/>
</dbReference>
<dbReference type="InterPro" id="IPR009081">
    <property type="entry name" value="PP-bd_ACP"/>
</dbReference>
<keyword evidence="2" id="KW-0597">Phosphoprotein</keyword>
<dbReference type="AlphaFoldDB" id="A0AA40E6F6"/>
<dbReference type="Pfam" id="PF23562">
    <property type="entry name" value="AMP-binding_C_3"/>
    <property type="match status" value="1"/>
</dbReference>
<reference evidence="5" key="1">
    <citation type="submission" date="2023-06" db="EMBL/GenBank/DDBJ databases">
        <title>Genome-scale phylogeny and comparative genomics of the fungal order Sordariales.</title>
        <authorList>
            <consortium name="Lawrence Berkeley National Laboratory"/>
            <person name="Hensen N."/>
            <person name="Bonometti L."/>
            <person name="Westerberg I."/>
            <person name="Brannstrom I.O."/>
            <person name="Guillou S."/>
            <person name="Cros-Aarteil S."/>
            <person name="Calhoun S."/>
            <person name="Haridas S."/>
            <person name="Kuo A."/>
            <person name="Mondo S."/>
            <person name="Pangilinan J."/>
            <person name="Riley R."/>
            <person name="LaButti K."/>
            <person name="Andreopoulos B."/>
            <person name="Lipzen A."/>
            <person name="Chen C."/>
            <person name="Yanf M."/>
            <person name="Daum C."/>
            <person name="Ng V."/>
            <person name="Clum A."/>
            <person name="Steindorff A."/>
            <person name="Ohm R."/>
            <person name="Martin F."/>
            <person name="Silar P."/>
            <person name="Natvig D."/>
            <person name="Lalanne C."/>
            <person name="Gautier V."/>
            <person name="Ament-velasquez S.L."/>
            <person name="Kruys A."/>
            <person name="Hutchinson M.I."/>
            <person name="Powell A.J."/>
            <person name="Barry K."/>
            <person name="Miller A.N."/>
            <person name="Grigoriev I.V."/>
            <person name="Debuchy R."/>
            <person name="Gladieux P."/>
            <person name="Thoren M.H."/>
            <person name="Johannesson H."/>
        </authorList>
    </citation>
    <scope>NUCLEOTIDE SEQUENCE</scope>
    <source>
        <strain evidence="5">SMH2392-1A</strain>
    </source>
</reference>
<feature type="compositionally biased region" description="Low complexity" evidence="3">
    <location>
        <begin position="8"/>
        <end position="22"/>
    </location>
</feature>